<name>A0ABU9HYK1_9FLAO</name>
<evidence type="ECO:0000313" key="2">
    <source>
        <dbReference type="Proteomes" id="UP001464555"/>
    </source>
</evidence>
<proteinExistence type="predicted"/>
<accession>A0ABU9HYK1</accession>
<dbReference type="RefSeq" id="WP_341697550.1">
    <property type="nucleotide sequence ID" value="NZ_JBBYHR010000007.1"/>
</dbReference>
<protein>
    <submittedName>
        <fullName evidence="1">Uncharacterized protein</fullName>
    </submittedName>
</protein>
<reference evidence="1 2" key="1">
    <citation type="submission" date="2024-04" db="EMBL/GenBank/DDBJ databases">
        <title>Flavobacterium sp. DGU11 16S ribosomal RNA gene Genome sequencing and assembly.</title>
        <authorList>
            <person name="Park S."/>
        </authorList>
    </citation>
    <scope>NUCLEOTIDE SEQUENCE [LARGE SCALE GENOMIC DNA]</scope>
    <source>
        <strain evidence="1 2">DGU11</strain>
    </source>
</reference>
<sequence length="130" mass="15211">MKTNKVHIYQRILWALIALHILNFSIDNPHTLRDSDVVDEDFEEVDSVVELVLENVIHIENAIPEHHTKSPVGHKLNLKKTTWIFPQQQEDLVFESVHQPNFRVVLPDTFYRHSLYYSPYLAVFSPPPEA</sequence>
<gene>
    <name evidence="1" type="ORF">AAEO56_13250</name>
</gene>
<keyword evidence="2" id="KW-1185">Reference proteome</keyword>
<comment type="caution">
    <text evidence="1">The sequence shown here is derived from an EMBL/GenBank/DDBJ whole genome shotgun (WGS) entry which is preliminary data.</text>
</comment>
<dbReference type="Proteomes" id="UP001464555">
    <property type="component" value="Unassembled WGS sequence"/>
</dbReference>
<dbReference type="EMBL" id="JBBYHR010000007">
    <property type="protein sequence ID" value="MEL1245237.1"/>
    <property type="molecule type" value="Genomic_DNA"/>
</dbReference>
<organism evidence="1 2">
    <name type="scientific">Flavobacterium arundinis</name>
    <dbReference type="NCBI Taxonomy" id="3139143"/>
    <lineage>
        <taxon>Bacteria</taxon>
        <taxon>Pseudomonadati</taxon>
        <taxon>Bacteroidota</taxon>
        <taxon>Flavobacteriia</taxon>
        <taxon>Flavobacteriales</taxon>
        <taxon>Flavobacteriaceae</taxon>
        <taxon>Flavobacterium</taxon>
    </lineage>
</organism>
<evidence type="ECO:0000313" key="1">
    <source>
        <dbReference type="EMBL" id="MEL1245237.1"/>
    </source>
</evidence>